<keyword evidence="9" id="KW-1185">Reference proteome</keyword>
<accession>A0A2S5BGY4</accession>
<feature type="transmembrane region" description="Helical" evidence="6">
    <location>
        <begin position="178"/>
        <end position="200"/>
    </location>
</feature>
<dbReference type="EMBL" id="PJQD01000008">
    <property type="protein sequence ID" value="POY76014.1"/>
    <property type="molecule type" value="Genomic_DNA"/>
</dbReference>
<dbReference type="FunFam" id="1.20.1250.20:FF:000057">
    <property type="entry name" value="MFS general substrate transporter"/>
    <property type="match status" value="1"/>
</dbReference>
<feature type="transmembrane region" description="Helical" evidence="6">
    <location>
        <begin position="115"/>
        <end position="135"/>
    </location>
</feature>
<proteinExistence type="predicted"/>
<evidence type="ECO:0000313" key="8">
    <source>
        <dbReference type="EMBL" id="POY76014.1"/>
    </source>
</evidence>
<dbReference type="FunFam" id="1.20.1250.20:FF:000013">
    <property type="entry name" value="MFS general substrate transporter"/>
    <property type="match status" value="1"/>
</dbReference>
<protein>
    <recommendedName>
        <fullName evidence="7">Major facilitator superfamily (MFS) profile domain-containing protein</fullName>
    </recommendedName>
</protein>
<evidence type="ECO:0000256" key="2">
    <source>
        <dbReference type="ARBA" id="ARBA00022448"/>
    </source>
</evidence>
<dbReference type="GO" id="GO:0022857">
    <property type="term" value="F:transmembrane transporter activity"/>
    <property type="evidence" value="ECO:0007669"/>
    <property type="project" value="InterPro"/>
</dbReference>
<feature type="transmembrane region" description="Helical" evidence="6">
    <location>
        <begin position="435"/>
        <end position="457"/>
    </location>
</feature>
<dbReference type="Gene3D" id="1.20.1250.20">
    <property type="entry name" value="MFS general substrate transporter like domains"/>
    <property type="match status" value="2"/>
</dbReference>
<evidence type="ECO:0000256" key="1">
    <source>
        <dbReference type="ARBA" id="ARBA00004141"/>
    </source>
</evidence>
<gene>
    <name evidence="8" type="ORF">BMF94_0737</name>
</gene>
<comment type="subcellular location">
    <subcellularLocation>
        <location evidence="1">Membrane</location>
        <topology evidence="1">Multi-pass membrane protein</topology>
    </subcellularLocation>
</comment>
<dbReference type="PANTHER" id="PTHR43791:SF6">
    <property type="entry name" value="TRANSPORTER, PUTATIVE (AFU_ORTHOLOGUE AFUA_1G16690)-RELATED"/>
    <property type="match status" value="1"/>
</dbReference>
<feature type="transmembrane region" description="Helical" evidence="6">
    <location>
        <begin position="371"/>
        <end position="391"/>
    </location>
</feature>
<feature type="transmembrane region" description="Helical" evidence="6">
    <location>
        <begin position="281"/>
        <end position="301"/>
    </location>
</feature>
<sequence>MSDNMLSKAPSKEQEAIEERDEHLALANGMSPEERSKLERKLLWKLDARFVLLVLLYIINYIDRSNMSSARTKGMEKDLGVSDTQFDVLLSILYVGYITMQIPSNMFVQYSGRPSLFLPACVFIWGGISAATGAVKSFGPAIVVRLLLGVAECSFFPGSILLLASWYTKRELGKRITLLYCGSLISNAFGPLIAAGILGTMEGKGGVRAWQWLFYIEGGLTMAMAIVAVLILPDFPHNSRHFSKAELELAQLRMTEDVGTKDDTKVSTWTAFKFAVTDYKLWHMALALTSMVIGLSFNQFFPQLTKTLGYNNTQSLLLCAPPFAFAAIVAFLVSRDSDKRQERFWHIAVPQMFGIVGFVIAMTTHTFAPRYISLFLMAGSYSGFVVFYAWVTSTFARPAMSRGVAIAGVNAFSQLGNITGAYIFPARWGKSYRNSYAICIACFAFSMALCAAHRWNLARLNRKLAKRDEAEQLSGPEAHGDVQAMDHLAAFPVGFRYVL</sequence>
<keyword evidence="2" id="KW-0813">Transport</keyword>
<dbReference type="InterPro" id="IPR020846">
    <property type="entry name" value="MFS_dom"/>
</dbReference>
<feature type="transmembrane region" description="Helical" evidence="6">
    <location>
        <begin position="345"/>
        <end position="365"/>
    </location>
</feature>
<evidence type="ECO:0000256" key="5">
    <source>
        <dbReference type="ARBA" id="ARBA00023136"/>
    </source>
</evidence>
<dbReference type="GO" id="GO:0016020">
    <property type="term" value="C:membrane"/>
    <property type="evidence" value="ECO:0007669"/>
    <property type="project" value="UniProtKB-SubCell"/>
</dbReference>
<reference evidence="8 9" key="1">
    <citation type="journal article" date="2018" name="Front. Microbiol.">
        <title>Prospects for Fungal Bioremediation of Acidic Radioactive Waste Sites: Characterization and Genome Sequence of Rhodotorula taiwanensis MD1149.</title>
        <authorList>
            <person name="Tkavc R."/>
            <person name="Matrosova V.Y."/>
            <person name="Grichenko O.E."/>
            <person name="Gostincar C."/>
            <person name="Volpe R.P."/>
            <person name="Klimenkova P."/>
            <person name="Gaidamakova E.K."/>
            <person name="Zhou C.E."/>
            <person name="Stewart B.J."/>
            <person name="Lyman M.G."/>
            <person name="Malfatti S.A."/>
            <person name="Rubinfeld B."/>
            <person name="Courtot M."/>
            <person name="Singh J."/>
            <person name="Dalgard C.L."/>
            <person name="Hamilton T."/>
            <person name="Frey K.G."/>
            <person name="Gunde-Cimerman N."/>
            <person name="Dugan L."/>
            <person name="Daly M.J."/>
        </authorList>
    </citation>
    <scope>NUCLEOTIDE SEQUENCE [LARGE SCALE GENOMIC DNA]</scope>
    <source>
        <strain evidence="8 9">MD1149</strain>
    </source>
</reference>
<feature type="transmembrane region" description="Helical" evidence="6">
    <location>
        <begin position="88"/>
        <end position="108"/>
    </location>
</feature>
<feature type="transmembrane region" description="Helical" evidence="6">
    <location>
        <begin position="212"/>
        <end position="232"/>
    </location>
</feature>
<feature type="transmembrane region" description="Helical" evidence="6">
    <location>
        <begin position="403"/>
        <end position="423"/>
    </location>
</feature>
<dbReference type="Proteomes" id="UP000237144">
    <property type="component" value="Unassembled WGS sequence"/>
</dbReference>
<dbReference type="AlphaFoldDB" id="A0A2S5BGY4"/>
<name>A0A2S5BGY4_9BASI</name>
<keyword evidence="5 6" id="KW-0472">Membrane</keyword>
<dbReference type="OrthoDB" id="2985014at2759"/>
<keyword evidence="4 6" id="KW-1133">Transmembrane helix</keyword>
<feature type="domain" description="Major facilitator superfamily (MFS) profile" evidence="7">
    <location>
        <begin position="49"/>
        <end position="454"/>
    </location>
</feature>
<dbReference type="InterPro" id="IPR011701">
    <property type="entry name" value="MFS"/>
</dbReference>
<dbReference type="PROSITE" id="PS50850">
    <property type="entry name" value="MFS"/>
    <property type="match status" value="1"/>
</dbReference>
<dbReference type="InterPro" id="IPR036259">
    <property type="entry name" value="MFS_trans_sf"/>
</dbReference>
<evidence type="ECO:0000256" key="4">
    <source>
        <dbReference type="ARBA" id="ARBA00022989"/>
    </source>
</evidence>
<evidence type="ECO:0000313" key="9">
    <source>
        <dbReference type="Proteomes" id="UP000237144"/>
    </source>
</evidence>
<organism evidence="8 9">
    <name type="scientific">Rhodotorula taiwanensis</name>
    <dbReference type="NCBI Taxonomy" id="741276"/>
    <lineage>
        <taxon>Eukaryota</taxon>
        <taxon>Fungi</taxon>
        <taxon>Dikarya</taxon>
        <taxon>Basidiomycota</taxon>
        <taxon>Pucciniomycotina</taxon>
        <taxon>Microbotryomycetes</taxon>
        <taxon>Sporidiobolales</taxon>
        <taxon>Sporidiobolaceae</taxon>
        <taxon>Rhodotorula</taxon>
    </lineage>
</organism>
<feature type="transmembrane region" description="Helical" evidence="6">
    <location>
        <begin position="141"/>
        <end position="166"/>
    </location>
</feature>
<dbReference type="Pfam" id="PF07690">
    <property type="entry name" value="MFS_1"/>
    <property type="match status" value="1"/>
</dbReference>
<dbReference type="PANTHER" id="PTHR43791">
    <property type="entry name" value="PERMEASE-RELATED"/>
    <property type="match status" value="1"/>
</dbReference>
<evidence type="ECO:0000256" key="3">
    <source>
        <dbReference type="ARBA" id="ARBA00022692"/>
    </source>
</evidence>
<dbReference type="STRING" id="741276.A0A2S5BGY4"/>
<dbReference type="SUPFAM" id="SSF103473">
    <property type="entry name" value="MFS general substrate transporter"/>
    <property type="match status" value="1"/>
</dbReference>
<keyword evidence="3 6" id="KW-0812">Transmembrane</keyword>
<comment type="caution">
    <text evidence="8">The sequence shown here is derived from an EMBL/GenBank/DDBJ whole genome shotgun (WGS) entry which is preliminary data.</text>
</comment>
<feature type="transmembrane region" description="Helical" evidence="6">
    <location>
        <begin position="313"/>
        <end position="333"/>
    </location>
</feature>
<evidence type="ECO:0000259" key="7">
    <source>
        <dbReference type="PROSITE" id="PS50850"/>
    </source>
</evidence>
<evidence type="ECO:0000256" key="6">
    <source>
        <dbReference type="SAM" id="Phobius"/>
    </source>
</evidence>